<accession>A0AAE0WXN1</accession>
<dbReference type="GO" id="GO:0042393">
    <property type="term" value="F:histone binding"/>
    <property type="evidence" value="ECO:0007669"/>
    <property type="project" value="TreeGrafter"/>
</dbReference>
<evidence type="ECO:0000256" key="1">
    <source>
        <dbReference type="ARBA" id="ARBA00004123"/>
    </source>
</evidence>
<feature type="compositionally biased region" description="Polar residues" evidence="4">
    <location>
        <begin position="717"/>
        <end position="738"/>
    </location>
</feature>
<feature type="region of interest" description="Disordered" evidence="4">
    <location>
        <begin position="965"/>
        <end position="990"/>
    </location>
</feature>
<feature type="compositionally biased region" description="Basic residues" evidence="4">
    <location>
        <begin position="966"/>
        <end position="976"/>
    </location>
</feature>
<dbReference type="GeneID" id="89957469"/>
<feature type="region of interest" description="Disordered" evidence="4">
    <location>
        <begin position="635"/>
        <end position="754"/>
    </location>
</feature>
<reference evidence="6" key="1">
    <citation type="submission" date="2023-07" db="EMBL/GenBank/DDBJ databases">
        <title>Black Yeasts Isolated from many extreme environments.</title>
        <authorList>
            <person name="Coleine C."/>
            <person name="Stajich J.E."/>
            <person name="Selbmann L."/>
        </authorList>
    </citation>
    <scope>NUCLEOTIDE SEQUENCE</scope>
    <source>
        <strain evidence="6">CCFEE 5485</strain>
    </source>
</reference>
<protein>
    <submittedName>
        <fullName evidence="6">Radiation sensitive protein rad9</fullName>
        <ecNumber evidence="6">4.6.1.16</ecNumber>
    </submittedName>
</protein>
<organism evidence="6 7">
    <name type="scientific">Recurvomyces mirabilis</name>
    <dbReference type="NCBI Taxonomy" id="574656"/>
    <lineage>
        <taxon>Eukaryota</taxon>
        <taxon>Fungi</taxon>
        <taxon>Dikarya</taxon>
        <taxon>Ascomycota</taxon>
        <taxon>Pezizomycotina</taxon>
        <taxon>Dothideomycetes</taxon>
        <taxon>Dothideomycetidae</taxon>
        <taxon>Mycosphaerellales</taxon>
        <taxon>Teratosphaeriaceae</taxon>
        <taxon>Recurvomyces</taxon>
    </lineage>
</organism>
<keyword evidence="7" id="KW-1185">Reference proteome</keyword>
<dbReference type="PANTHER" id="PTHR15321:SF3">
    <property type="entry name" value="TP53-BINDING PROTEIN 1"/>
    <property type="match status" value="1"/>
</dbReference>
<evidence type="ECO:0000313" key="6">
    <source>
        <dbReference type="EMBL" id="KAK3679854.1"/>
    </source>
</evidence>
<feature type="compositionally biased region" description="Acidic residues" evidence="4">
    <location>
        <begin position="469"/>
        <end position="496"/>
    </location>
</feature>
<dbReference type="PROSITE" id="PS50172">
    <property type="entry name" value="BRCT"/>
    <property type="match status" value="1"/>
</dbReference>
<feature type="compositionally biased region" description="Basic and acidic residues" evidence="4">
    <location>
        <begin position="543"/>
        <end position="559"/>
    </location>
</feature>
<feature type="compositionally biased region" description="Basic and acidic residues" evidence="4">
    <location>
        <begin position="681"/>
        <end position="692"/>
    </location>
</feature>
<dbReference type="Gene3D" id="2.30.30.140">
    <property type="match status" value="1"/>
</dbReference>
<dbReference type="EMBL" id="JAUTXT010000001">
    <property type="protein sequence ID" value="KAK3679854.1"/>
    <property type="molecule type" value="Genomic_DNA"/>
</dbReference>
<proteinExistence type="predicted"/>
<dbReference type="Proteomes" id="UP001274830">
    <property type="component" value="Unassembled WGS sequence"/>
</dbReference>
<sequence length="1535" mass="165299">MASLAESSIASVSLKDLAAVREHLAKIVPGNVTDRMQHPSALTPSTLQRGLPIERVPEAAIGVPQRDRFDNTNDTANASAVIPDSGDLATPPAAVAITARPPHLTSARSAPEADMEAMKQQTPSQQAFKDMTRAESFSGFLGGDTQPMDSQIYHQHFESMALAKSNTNTVTPQKPVMSVRRSPDGRFETYDTTVTDKTPHTFVEGETGFIDLEGALQSEHGSPGMRSTTSGIDELLATPQTQLQALEVARIPTMPETPSLAGHKRRSSGEIVSSTTVAAKKTPGFSQVFGFVAKGPAMSATQLFAQTQAPSSPMPDAPRSDPLLTRPSPNMLERTAFSSPPVLRSSPLMTMHSRPTSAATEDPKENYTSMQESDERRRVREIEQEANAVYPDVDDFDVDDDFVRPRLPNTRMQRVMSDQTLHELARRRAPSRPPLRPGSSRGEIATIDLITPATVRQRPGRVEFGFDNVSDDGEPMDEDEHHEDGLDLGDDDDVYDEYAQTVLRSQPDGDNQDDIGEDDHIIEQADEMHDQGAEEAAGNESNGDLHLDDGDGENSRDTDNVAMSGDVVDVEKAVTATQRSAVADSQPLPGEKRRRTHLETIAPSSTTSFVPGSQYAGRTSEEQAFLRRDGLRQISSGDGLLDKVPSSPPLLATNDTLPSDPLGASLARQQALALFQPQQQEHTEQETEREIPESDALQSEPARPRTADVIEARSKGQMRSATESNSMPAPFSTAQTHLSAGGPSPLKPQSKVEKSPYKMLASQRSRMSLDSPRKRAGVRNFADIAADPSPPEASGEAEVDIEAMMSDVYTAEDHAFLDAMSSPASEKVSKRRRLNNTVARQVSSVATSPTRAVADEAEPVSEQAQANLVPLAVPALEHMEMASPHVLQSNESRGNELPTSTPENADALKGTQDSTKKREQAGAAVVSQLLAARSTKTGQKLSGLGRRTTTSVELEVAPKKIDTATRRKSRIGKRKVAQAASTPAEAAVDDTETALAPLDGSLDTAAPVAMTVATDEVNSAAVAHADKPAANAVLAPMRVFALFKGTPTNFYPATWLEAASDGKGQTIRFDDNTAVSLDRSHISMLELRVGDNVKVDGAGMRNKSWVVRGFGDVARTVQERAVGSDIYGHTTIQVQAKTGGRDSTAGTDGPMSNGGAVIDVLINRIYLTPTMWSAFSKREFIPPHPRGRNATRLDTPTIGLHTPDAETPGSRVRRSIIPSAKATAQKSHLRDDSVTSKHAHKDSGLFDNMAFAISYGSNEAVKQDITASIQRNGGMILNSGFEELFDLPTLADADEQGDDGQTGLHLKKQYAGLGFVALIADRHSRRAKYVQALALGLPTLSGRWITDSLKAASGEGKDSAPVPWSKYLLAAGESSYLGGAVRSRTITSYDAAEAKLIDTITNRELLLAGDNVLIVASQKHKAWDRRKAYAFLTLALGAARVKRVIDVASARSILKTERDQWQWVYVDGSVVEASKILFGLTVWNAAERERERMRGDDGVSKGDAKVMVASSANGVIKAVNDEFVVQSLILGALVD</sequence>
<feature type="compositionally biased region" description="Polar residues" evidence="4">
    <location>
        <begin position="602"/>
        <end position="611"/>
    </location>
</feature>
<keyword evidence="6" id="KW-0456">Lyase</keyword>
<dbReference type="GO" id="GO:0005634">
    <property type="term" value="C:nucleus"/>
    <property type="evidence" value="ECO:0007669"/>
    <property type="project" value="UniProtKB-SubCell"/>
</dbReference>
<keyword evidence="3" id="KW-0539">Nucleus</keyword>
<dbReference type="Gene3D" id="3.40.50.10190">
    <property type="entry name" value="BRCT domain"/>
    <property type="match status" value="1"/>
</dbReference>
<feature type="region of interest" description="Disordered" evidence="4">
    <location>
        <begin position="886"/>
        <end position="922"/>
    </location>
</feature>
<dbReference type="EC" id="4.6.1.16" evidence="6"/>
<feature type="region of interest" description="Disordered" evidence="4">
    <location>
        <begin position="456"/>
        <end position="619"/>
    </location>
</feature>
<comment type="subcellular location">
    <subcellularLocation>
        <location evidence="1">Nucleus</location>
    </subcellularLocation>
</comment>
<feature type="compositionally biased region" description="Polar residues" evidence="4">
    <location>
        <begin position="840"/>
        <end position="850"/>
    </location>
</feature>
<feature type="compositionally biased region" description="Basic and acidic residues" evidence="4">
    <location>
        <begin position="518"/>
        <end position="532"/>
    </location>
</feature>
<dbReference type="InterPro" id="IPR047252">
    <property type="entry name" value="TP53BP1-like"/>
</dbReference>
<dbReference type="CDD" id="cd17745">
    <property type="entry name" value="BRCT_p53bp1_rpt1"/>
    <property type="match status" value="1"/>
</dbReference>
<dbReference type="GO" id="GO:0000077">
    <property type="term" value="P:DNA damage checkpoint signaling"/>
    <property type="evidence" value="ECO:0007669"/>
    <property type="project" value="TreeGrafter"/>
</dbReference>
<comment type="caution">
    <text evidence="6">The sequence shown here is derived from an EMBL/GenBank/DDBJ whole genome shotgun (WGS) entry which is preliminary data.</text>
</comment>
<feature type="domain" description="BRCT" evidence="5">
    <location>
        <begin position="1241"/>
        <end position="1350"/>
    </location>
</feature>
<dbReference type="InterPro" id="IPR047249">
    <property type="entry name" value="BRCT_p53bp1-like_rpt1"/>
</dbReference>
<feature type="region of interest" description="Disordered" evidence="4">
    <location>
        <begin position="840"/>
        <end position="861"/>
    </location>
</feature>
<dbReference type="InterPro" id="IPR041297">
    <property type="entry name" value="Crb2_Tudor"/>
</dbReference>
<dbReference type="RefSeq" id="XP_064699214.1">
    <property type="nucleotide sequence ID" value="XM_064832945.1"/>
</dbReference>
<dbReference type="GO" id="GO:0045944">
    <property type="term" value="P:positive regulation of transcription by RNA polymerase II"/>
    <property type="evidence" value="ECO:0007669"/>
    <property type="project" value="TreeGrafter"/>
</dbReference>
<dbReference type="Pfam" id="PF18115">
    <property type="entry name" value="Tudor_3"/>
    <property type="match status" value="1"/>
</dbReference>
<feature type="region of interest" description="Disordered" evidence="4">
    <location>
        <begin position="308"/>
        <end position="377"/>
    </location>
</feature>
<feature type="compositionally biased region" description="Basic and acidic residues" evidence="4">
    <location>
        <begin position="702"/>
        <end position="714"/>
    </location>
</feature>
<feature type="region of interest" description="Disordered" evidence="4">
    <location>
        <begin position="66"/>
        <end position="87"/>
    </location>
</feature>
<feature type="compositionally biased region" description="Low complexity" evidence="4">
    <location>
        <begin position="662"/>
        <end position="680"/>
    </location>
</feature>
<feature type="region of interest" description="Disordered" evidence="4">
    <location>
        <begin position="421"/>
        <end position="444"/>
    </location>
</feature>
<evidence type="ECO:0000259" key="5">
    <source>
        <dbReference type="PROSITE" id="PS50172"/>
    </source>
</evidence>
<evidence type="ECO:0000256" key="4">
    <source>
        <dbReference type="SAM" id="MobiDB-lite"/>
    </source>
</evidence>
<name>A0AAE0WXN1_9PEZI</name>
<feature type="region of interest" description="Disordered" evidence="4">
    <location>
        <begin position="1183"/>
        <end position="1210"/>
    </location>
</feature>
<dbReference type="SUPFAM" id="SSF52113">
    <property type="entry name" value="BRCT domain"/>
    <property type="match status" value="1"/>
</dbReference>
<dbReference type="GO" id="GO:0000213">
    <property type="term" value="F:tRNA-intron lyase activity"/>
    <property type="evidence" value="ECO:0007669"/>
    <property type="project" value="UniProtKB-EC"/>
</dbReference>
<feature type="region of interest" description="Disordered" evidence="4">
    <location>
        <begin position="173"/>
        <end position="192"/>
    </location>
</feature>
<feature type="compositionally biased region" description="Polar residues" evidence="4">
    <location>
        <begin position="886"/>
        <end position="903"/>
    </location>
</feature>
<gene>
    <name evidence="6" type="primary">RAD9</name>
    <name evidence="6" type="ORF">LTR78_000230</name>
</gene>
<evidence type="ECO:0000313" key="7">
    <source>
        <dbReference type="Proteomes" id="UP001274830"/>
    </source>
</evidence>
<evidence type="ECO:0000256" key="2">
    <source>
        <dbReference type="ARBA" id="ARBA00022763"/>
    </source>
</evidence>
<dbReference type="InterPro" id="IPR036420">
    <property type="entry name" value="BRCT_dom_sf"/>
</dbReference>
<dbReference type="InterPro" id="IPR001357">
    <property type="entry name" value="BRCT_dom"/>
</dbReference>
<keyword evidence="2" id="KW-0227">DNA damage</keyword>
<evidence type="ECO:0000256" key="3">
    <source>
        <dbReference type="ARBA" id="ARBA00023242"/>
    </source>
</evidence>
<dbReference type="PANTHER" id="PTHR15321">
    <property type="entry name" value="TUMOR SUPPRESSOR P53-BINDING PROTEIN 1"/>
    <property type="match status" value="1"/>
</dbReference>